<dbReference type="GO" id="GO:0042597">
    <property type="term" value="C:periplasmic space"/>
    <property type="evidence" value="ECO:0007669"/>
    <property type="project" value="UniProtKB-SubCell"/>
</dbReference>
<dbReference type="eggNOG" id="COG5360">
    <property type="taxonomic scope" value="Bacteria"/>
</dbReference>
<evidence type="ECO:0000256" key="4">
    <source>
        <dbReference type="ARBA" id="ARBA00023239"/>
    </source>
</evidence>
<dbReference type="Gene3D" id="2.70.98.70">
    <property type="match status" value="1"/>
</dbReference>
<evidence type="ECO:0000259" key="6">
    <source>
        <dbReference type="Pfam" id="PF16889"/>
    </source>
</evidence>
<feature type="domain" description="Heparin-sulfate lyase N-terminal" evidence="6">
    <location>
        <begin position="116"/>
        <end position="291"/>
    </location>
</feature>
<dbReference type="GO" id="GO:0016829">
    <property type="term" value="F:lyase activity"/>
    <property type="evidence" value="ECO:0007669"/>
    <property type="project" value="UniProtKB-KW"/>
</dbReference>
<evidence type="ECO:0000256" key="1">
    <source>
        <dbReference type="ARBA" id="ARBA00004418"/>
    </source>
</evidence>
<dbReference type="Gene3D" id="1.50.10.100">
    <property type="entry name" value="Chondroitin AC/alginate lyase"/>
    <property type="match status" value="1"/>
</dbReference>
<evidence type="ECO:0000256" key="2">
    <source>
        <dbReference type="ARBA" id="ARBA00022729"/>
    </source>
</evidence>
<name>A6VTG4_MARMS</name>
<dbReference type="STRING" id="400668.Mmwyl1_0809"/>
<dbReference type="Pfam" id="PF07940">
    <property type="entry name" value="Hepar_II_III_C"/>
    <property type="match status" value="1"/>
</dbReference>
<organism evidence="7">
    <name type="scientific">Marinomonas sp. (strain MWYL1)</name>
    <dbReference type="NCBI Taxonomy" id="400668"/>
    <lineage>
        <taxon>Bacteria</taxon>
        <taxon>Pseudomonadati</taxon>
        <taxon>Pseudomonadota</taxon>
        <taxon>Gammaproteobacteria</taxon>
        <taxon>Oceanospirillales</taxon>
        <taxon>Oceanospirillaceae</taxon>
        <taxon>Marinomonas</taxon>
    </lineage>
</organism>
<evidence type="ECO:0000259" key="5">
    <source>
        <dbReference type="Pfam" id="PF07940"/>
    </source>
</evidence>
<dbReference type="Pfam" id="PF16889">
    <property type="entry name" value="Hepar_II_III_N"/>
    <property type="match status" value="1"/>
</dbReference>
<dbReference type="AlphaFoldDB" id="A6VTG4"/>
<sequence>MKSIFAKFSKVFHTLKYLRFEQFYFRLFYKMKKPKVDNLLINSNNNWFWSAPALNNQSFYDDEKVSFLNQDGLIKNSFDWNSPHYSKLWLYNLHYFDDLNSESYAEREINHCRFIDRWIAENPPCQGNGWEPYPISLRLVNWVKWFSRKDNVDSKYLNSIAMQADALTQQVEYHILGNHLFANAKALVFVGAYLQGKDAKRFLDLGLKILDREIPEQFLDDGAHFELSPMYHEILLWDLLELINLADISQDPSLLERNAEWRKVAEKALTWLQSMLHSDGEISFFNDAAIGIAAKPQQIFDYAKQLGLTCYADESLLISNKSSGYSRVNTGAYRLFFDHANVGPDYLPGHAHADSLSFEMSVGAQRVFVNSGTSLYGVSPERLRQRQTAAHNTVVVNGQSSSEVWSGFRVARRAYATLLKSEATEGVMTLSASHDGYMRLSPKIVHKRTITSHSEYFTFLDELSQPTDASFHLHIHPDVLVVNVEEKKLMLQLPCLTLVQFECECPLILEESTWHPEFGVSVPNKKIIVPFNTGRLSTKITILKDKS</sequence>
<dbReference type="KEGG" id="mmw:Mmwyl1_0809"/>
<dbReference type="InterPro" id="IPR031680">
    <property type="entry name" value="Hepar_II_III_N"/>
</dbReference>
<reference evidence="7" key="1">
    <citation type="submission" date="2007-06" db="EMBL/GenBank/DDBJ databases">
        <title>Complete sequence of Marinomonas sp. MWYL1.</title>
        <authorList>
            <consortium name="US DOE Joint Genome Institute"/>
            <person name="Copeland A."/>
            <person name="Lucas S."/>
            <person name="Lapidus A."/>
            <person name="Barry K."/>
            <person name="Glavina del Rio T."/>
            <person name="Dalin E."/>
            <person name="Tice H."/>
            <person name="Pitluck S."/>
            <person name="Kiss H."/>
            <person name="Brettin T."/>
            <person name="Bruce D."/>
            <person name="Detter J.C."/>
            <person name="Han C."/>
            <person name="Schmutz J."/>
            <person name="Larimer F."/>
            <person name="Land M."/>
            <person name="Hauser L."/>
            <person name="Kyrpides N."/>
            <person name="Kim E."/>
            <person name="Johnston A.W.B."/>
            <person name="Todd J.D."/>
            <person name="Rogers R."/>
            <person name="Wexler M."/>
            <person name="Bond P.L."/>
            <person name="Li Y."/>
            <person name="Richardson P."/>
        </authorList>
    </citation>
    <scope>NUCLEOTIDE SEQUENCE [LARGE SCALE GENOMIC DNA]</scope>
    <source>
        <strain evidence="7">MWYL1</strain>
    </source>
</reference>
<dbReference type="SUPFAM" id="SSF48230">
    <property type="entry name" value="Chondroitin AC/alginate lyase"/>
    <property type="match status" value="1"/>
</dbReference>
<keyword evidence="2" id="KW-0732">Signal</keyword>
<dbReference type="OrthoDB" id="9763014at2"/>
<dbReference type="PANTHER" id="PTHR39210">
    <property type="entry name" value="HEPARIN-SULFATE LYASE"/>
    <property type="match status" value="1"/>
</dbReference>
<evidence type="ECO:0000256" key="3">
    <source>
        <dbReference type="ARBA" id="ARBA00022764"/>
    </source>
</evidence>
<dbReference type="InterPro" id="IPR008929">
    <property type="entry name" value="Chondroitin_lyas"/>
</dbReference>
<gene>
    <name evidence="7" type="ordered locus">Mmwyl1_0809</name>
</gene>
<feature type="domain" description="Heparinase II/III-like C-terminal" evidence="5">
    <location>
        <begin position="321"/>
        <end position="541"/>
    </location>
</feature>
<dbReference type="EMBL" id="CP000749">
    <property type="protein sequence ID" value="ABR69743.1"/>
    <property type="molecule type" value="Genomic_DNA"/>
</dbReference>
<accession>A6VTG4</accession>
<keyword evidence="3" id="KW-0574">Periplasm</keyword>
<dbReference type="InterPro" id="IPR012480">
    <property type="entry name" value="Hepar_II_III_C"/>
</dbReference>
<keyword evidence="4" id="KW-0456">Lyase</keyword>
<comment type="subcellular location">
    <subcellularLocation>
        <location evidence="1">Periplasm</location>
    </subcellularLocation>
</comment>
<dbReference type="PANTHER" id="PTHR39210:SF1">
    <property type="entry name" value="HEPARIN-SULFATE LYASE"/>
    <property type="match status" value="1"/>
</dbReference>
<protein>
    <submittedName>
        <fullName evidence="7">Heparinase II/III family protein</fullName>
    </submittedName>
</protein>
<dbReference type="HOGENOM" id="CLU_022012_3_0_6"/>
<proteinExistence type="predicted"/>
<evidence type="ECO:0000313" key="7">
    <source>
        <dbReference type="EMBL" id="ABR69743.1"/>
    </source>
</evidence>